<dbReference type="InterPro" id="IPR021416">
    <property type="entry name" value="DUF3048_N"/>
</dbReference>
<evidence type="ECO:0008006" key="6">
    <source>
        <dbReference type="Google" id="ProtNLM"/>
    </source>
</evidence>
<comment type="caution">
    <text evidence="4">The sequence shown here is derived from an EMBL/GenBank/DDBJ whole genome shotgun (WGS) entry which is preliminary data.</text>
</comment>
<gene>
    <name evidence="4" type="ORF">A2373_03760</name>
</gene>
<dbReference type="InterPro" id="IPR035328">
    <property type="entry name" value="DUF3048_C"/>
</dbReference>
<dbReference type="STRING" id="1798697.A2373_03760"/>
<name>A0A1F6NF11_9BACT</name>
<keyword evidence="1" id="KW-1133">Transmembrane helix</keyword>
<organism evidence="4 5">
    <name type="scientific">Candidatus Magasanikbacteria bacterium RIFOXYB1_FULL_40_15</name>
    <dbReference type="NCBI Taxonomy" id="1798697"/>
    <lineage>
        <taxon>Bacteria</taxon>
        <taxon>Candidatus Magasanikiibacteriota</taxon>
    </lineage>
</organism>
<feature type="transmembrane region" description="Helical" evidence="1">
    <location>
        <begin position="16"/>
        <end position="37"/>
    </location>
</feature>
<evidence type="ECO:0000259" key="3">
    <source>
        <dbReference type="Pfam" id="PF17479"/>
    </source>
</evidence>
<protein>
    <recommendedName>
        <fullName evidence="6">DUF3048 domain-containing protein</fullName>
    </recommendedName>
</protein>
<dbReference type="Pfam" id="PF17479">
    <property type="entry name" value="DUF3048_C"/>
    <property type="match status" value="1"/>
</dbReference>
<keyword evidence="1" id="KW-0812">Transmembrane</keyword>
<evidence type="ECO:0000313" key="4">
    <source>
        <dbReference type="EMBL" id="OGH82586.1"/>
    </source>
</evidence>
<accession>A0A1F6NF11</accession>
<keyword evidence="1" id="KW-0472">Membrane</keyword>
<evidence type="ECO:0000313" key="5">
    <source>
        <dbReference type="Proteomes" id="UP000176300"/>
    </source>
</evidence>
<evidence type="ECO:0000259" key="2">
    <source>
        <dbReference type="Pfam" id="PF11258"/>
    </source>
</evidence>
<feature type="domain" description="DUF3048" evidence="3">
    <location>
        <begin position="246"/>
        <end position="350"/>
    </location>
</feature>
<sequence>MKKKIMDYFKTSDIKYIYALAGVVFFASFALMSWFLYKAFVLPADDGFVDEDVVKEEITEEDCDYKRKIDGTCVESERYTDSELVAVMIENNLEAWPLAGLAEASVVYEAPVEGDIPRFMAIYVLGEEVDQVGPVRSARPYYLDWVSEYGKIMFMHVGGSPDALDLVDEYNLFSINEFYRGWYFWRSEGRTAPHNTYTSTELWNKSYEKYSEYYDEKDYIGWQFEKIENCETDCVGEIDIPIASPSSYHAVWKFNTSTQKYTRFQGGEQAFEMDGKEIFADTVIVQMADVEVIDEIGRKEIGVVGSGEAVVFRNGKVFEGVWKKTDRISRTEFFAEDGSAISLQAGKIWIEILSTAREAEWE</sequence>
<dbReference type="EMBL" id="MFQS01000037">
    <property type="protein sequence ID" value="OGH82586.1"/>
    <property type="molecule type" value="Genomic_DNA"/>
</dbReference>
<proteinExistence type="predicted"/>
<dbReference type="InterPro" id="IPR023158">
    <property type="entry name" value="YerB-like_sf"/>
</dbReference>
<dbReference type="Gene3D" id="3.50.90.10">
    <property type="entry name" value="YerB-like"/>
    <property type="match status" value="1"/>
</dbReference>
<dbReference type="Proteomes" id="UP000176300">
    <property type="component" value="Unassembled WGS sequence"/>
</dbReference>
<dbReference type="Pfam" id="PF11258">
    <property type="entry name" value="DUF3048"/>
    <property type="match status" value="1"/>
</dbReference>
<dbReference type="AlphaFoldDB" id="A0A1F6NF11"/>
<reference evidence="4 5" key="1">
    <citation type="journal article" date="2016" name="Nat. Commun.">
        <title>Thousands of microbial genomes shed light on interconnected biogeochemical processes in an aquifer system.</title>
        <authorList>
            <person name="Anantharaman K."/>
            <person name="Brown C.T."/>
            <person name="Hug L.A."/>
            <person name="Sharon I."/>
            <person name="Castelle C.J."/>
            <person name="Probst A.J."/>
            <person name="Thomas B.C."/>
            <person name="Singh A."/>
            <person name="Wilkins M.J."/>
            <person name="Karaoz U."/>
            <person name="Brodie E.L."/>
            <person name="Williams K.H."/>
            <person name="Hubbard S.S."/>
            <person name="Banfield J.F."/>
        </authorList>
    </citation>
    <scope>NUCLEOTIDE SEQUENCE [LARGE SCALE GENOMIC DNA]</scope>
</reference>
<feature type="domain" description="DUF3048" evidence="2">
    <location>
        <begin position="77"/>
        <end position="208"/>
    </location>
</feature>
<evidence type="ECO:0000256" key="1">
    <source>
        <dbReference type="SAM" id="Phobius"/>
    </source>
</evidence>
<dbReference type="SUPFAM" id="SSF159774">
    <property type="entry name" value="YerB-like"/>
    <property type="match status" value="1"/>
</dbReference>